<name>A0A1I1WU81_9BURK</name>
<sequence length="371" mass="41172">MARTSGGPDSSQLDLGDGWTRCTQRVAGKTAVMELRRDHDGTIVDVRLPPKFPGLPSGKEHEAFSAVLEEMRSRGAESLRKIPVYYVNRNTRGYAVPTHGYVVAGDPGKGRKSGAVLYGVGGDPLRGPVALDETSMKRLLSKMRQAGDQRYPEHVRQVVAQLARERFASREDFYTAYRLARGETVDPADIHKEVMSIYRLLPMHTMELWPKKSGDFRVEKPPAPERDLRAFESPPKELGRKAYFKEITGAGSLDLMHARQQFLLHQLYQDELMGRDGSGVPSEERPPIADTEQRHALSASTPRFQRLPPHASDMVGNCNTGAASLLQRAMDSQNDTADRTKPAQASAASIFGLGSSHRISLWDPLTARRED</sequence>
<organism evidence="2 3">
    <name type="scientific">Paracidovorax konjaci</name>
    <dbReference type="NCBI Taxonomy" id="32040"/>
    <lineage>
        <taxon>Bacteria</taxon>
        <taxon>Pseudomonadati</taxon>
        <taxon>Pseudomonadota</taxon>
        <taxon>Betaproteobacteria</taxon>
        <taxon>Burkholderiales</taxon>
        <taxon>Comamonadaceae</taxon>
        <taxon>Paracidovorax</taxon>
    </lineage>
</organism>
<evidence type="ECO:0000313" key="2">
    <source>
        <dbReference type="EMBL" id="SFD98754.1"/>
    </source>
</evidence>
<keyword evidence="3" id="KW-1185">Reference proteome</keyword>
<dbReference type="EMBL" id="FOMQ01000011">
    <property type="protein sequence ID" value="SFD98754.1"/>
    <property type="molecule type" value="Genomic_DNA"/>
</dbReference>
<evidence type="ECO:0000256" key="1">
    <source>
        <dbReference type="SAM" id="MobiDB-lite"/>
    </source>
</evidence>
<gene>
    <name evidence="2" type="ORF">SAMN04489710_11116</name>
</gene>
<reference evidence="3" key="1">
    <citation type="submission" date="2016-10" db="EMBL/GenBank/DDBJ databases">
        <authorList>
            <person name="Varghese N."/>
            <person name="Submissions S."/>
        </authorList>
    </citation>
    <scope>NUCLEOTIDE SEQUENCE [LARGE SCALE GENOMIC DNA]</scope>
    <source>
        <strain evidence="3">DSM 7481</strain>
    </source>
</reference>
<feature type="region of interest" description="Disordered" evidence="1">
    <location>
        <begin position="330"/>
        <end position="349"/>
    </location>
</feature>
<evidence type="ECO:0000313" key="3">
    <source>
        <dbReference type="Proteomes" id="UP000199517"/>
    </source>
</evidence>
<proteinExistence type="predicted"/>
<accession>A0A1I1WU81</accession>
<protein>
    <submittedName>
        <fullName evidence="2">Uncharacterized protein</fullName>
    </submittedName>
</protein>
<dbReference type="Proteomes" id="UP000199517">
    <property type="component" value="Unassembled WGS sequence"/>
</dbReference>
<dbReference type="AlphaFoldDB" id="A0A1I1WU81"/>